<name>A0A845AIZ0_9SPHN</name>
<keyword evidence="3" id="KW-1185">Reference proteome</keyword>
<feature type="region of interest" description="Disordered" evidence="1">
    <location>
        <begin position="193"/>
        <end position="226"/>
    </location>
</feature>
<gene>
    <name evidence="2" type="ORF">GRI58_08605</name>
</gene>
<evidence type="ECO:0000256" key="1">
    <source>
        <dbReference type="SAM" id="MobiDB-lite"/>
    </source>
</evidence>
<protein>
    <submittedName>
        <fullName evidence="2">Uncharacterized protein</fullName>
    </submittedName>
</protein>
<evidence type="ECO:0000313" key="2">
    <source>
        <dbReference type="EMBL" id="MXP28881.1"/>
    </source>
</evidence>
<sequence length="226" mass="25640">MRIAEIAGVANDADAVARLKVVLVPLGREYRRVISITPSELDRSPSKDSLSQRLEWLDTQVLNPLMKLNAALHPDNRSMLSLWPQEVNPDLMPDLDEVARHLDHLQLLAQHVALMLVTYRRLDLPHGALIRHHIVAASVDALERALPDLKPRRGTYDRETKGFNGVYPDLIRAIYKEITGEDEQLDRLIKEQVDERRNPTPPDPQFSYSDMLRGLIGLPPEDDATD</sequence>
<dbReference type="EMBL" id="WTYA01000006">
    <property type="protein sequence ID" value="MXP28881.1"/>
    <property type="molecule type" value="Genomic_DNA"/>
</dbReference>
<comment type="caution">
    <text evidence="2">The sequence shown here is derived from an EMBL/GenBank/DDBJ whole genome shotgun (WGS) entry which is preliminary data.</text>
</comment>
<accession>A0A845AIZ0</accession>
<proteinExistence type="predicted"/>
<dbReference type="AlphaFoldDB" id="A0A845AIZ0"/>
<dbReference type="OrthoDB" id="7842229at2"/>
<evidence type="ECO:0000313" key="3">
    <source>
        <dbReference type="Proteomes" id="UP000439780"/>
    </source>
</evidence>
<dbReference type="Proteomes" id="UP000439780">
    <property type="component" value="Unassembled WGS sequence"/>
</dbReference>
<dbReference type="RefSeq" id="WP_160753189.1">
    <property type="nucleotide sequence ID" value="NZ_WTYA01000006.1"/>
</dbReference>
<organism evidence="2 3">
    <name type="scientific">Qipengyuania algicida</name>
    <dbReference type="NCBI Taxonomy" id="1836209"/>
    <lineage>
        <taxon>Bacteria</taxon>
        <taxon>Pseudomonadati</taxon>
        <taxon>Pseudomonadota</taxon>
        <taxon>Alphaproteobacteria</taxon>
        <taxon>Sphingomonadales</taxon>
        <taxon>Erythrobacteraceae</taxon>
        <taxon>Qipengyuania</taxon>
    </lineage>
</organism>
<reference evidence="2 3" key="1">
    <citation type="submission" date="2019-12" db="EMBL/GenBank/DDBJ databases">
        <title>Genomic-based taxomic classification of the family Erythrobacteraceae.</title>
        <authorList>
            <person name="Xu L."/>
        </authorList>
    </citation>
    <scope>NUCLEOTIDE SEQUENCE [LARGE SCALE GENOMIC DNA]</scope>
    <source>
        <strain evidence="2 3">KEMB 9005-328</strain>
    </source>
</reference>